<dbReference type="InterPro" id="IPR012394">
    <property type="entry name" value="Aldehyde_DH_NAD(P)"/>
</dbReference>
<evidence type="ECO:0000256" key="6">
    <source>
        <dbReference type="PROSITE-ProRule" id="PRU10007"/>
    </source>
</evidence>
<protein>
    <recommendedName>
        <fullName evidence="4">Aldehyde dehydrogenase</fullName>
    </recommendedName>
</protein>
<feature type="domain" description="Aldehyde dehydrogenase" evidence="8">
    <location>
        <begin position="27"/>
        <end position="470"/>
    </location>
</feature>
<dbReference type="GO" id="GO:0005737">
    <property type="term" value="C:cytoplasm"/>
    <property type="evidence" value="ECO:0007669"/>
    <property type="project" value="TreeGrafter"/>
</dbReference>
<dbReference type="Proteomes" id="UP000434580">
    <property type="component" value="Unassembled WGS sequence"/>
</dbReference>
<dbReference type="PANTHER" id="PTHR43570">
    <property type="entry name" value="ALDEHYDE DEHYDROGENASE"/>
    <property type="match status" value="1"/>
</dbReference>
<dbReference type="CDD" id="cd07133">
    <property type="entry name" value="ALDH_CALDH_CalB"/>
    <property type="match status" value="1"/>
</dbReference>
<sequence>MKAICTYNREKTPNMDNKAVQLQDNGKITTANLNDILQKQQAAFAEEGFATYETRLDRLNRLEALLHENIDALVATMSEDFGHRSPHQSRIADFYGTFECIKHTKKHLKKWMKDEKRNSPFPLGLLGARSKIQYQPKGVIGNITTWNFPVGVACTPLAGILAAGNRCMVKLTEVTPATSELLKTLFAKYFDETEVIGITGGPEVGAAFSSLPLDHIIFTGATSIGRHILRGAADNLTPVTLELGGKSPVVVGRSADLQESALRIFTGKALNVGQVCISPDYIFVAEEQLDTFVEMAIQHVSTMFPTMLSNSDYSSVINERHYQRLQSYLQDASDNGADVREINPANEDFTKQTSTHKIPLTIVVNPDDNLKVMQEEIFGPIISVKTYQHIDDAIKYINTNSHPLALYYFGDDKAEETRILNTTTAGGVSINDVVAHAGVEELPFGGIGPSGMGSYHGFEGFKTFSHAKSIFRQSKKVYMMKHTGMIPPYNDSTEKALTFMLKRRK</sequence>
<dbReference type="SUPFAM" id="SSF53720">
    <property type="entry name" value="ALDH-like"/>
    <property type="match status" value="1"/>
</dbReference>
<dbReference type="AlphaFoldDB" id="A0A5S9QLK3"/>
<dbReference type="PIRSF" id="PIRSF036492">
    <property type="entry name" value="ALDH"/>
    <property type="match status" value="1"/>
</dbReference>
<evidence type="ECO:0000256" key="5">
    <source>
        <dbReference type="PIRSR" id="PIRSR036492-1"/>
    </source>
</evidence>
<evidence type="ECO:0000256" key="3">
    <source>
        <dbReference type="ARBA" id="ARBA00023027"/>
    </source>
</evidence>
<dbReference type="Gene3D" id="3.40.309.10">
    <property type="entry name" value="Aldehyde Dehydrogenase, Chain A, domain 2"/>
    <property type="match status" value="1"/>
</dbReference>
<dbReference type="InterPro" id="IPR016161">
    <property type="entry name" value="Ald_DH/histidinol_DH"/>
</dbReference>
<feature type="active site" evidence="5">
    <location>
        <position position="276"/>
    </location>
</feature>
<dbReference type="InterPro" id="IPR029510">
    <property type="entry name" value="Ald_DH_CS_GLU"/>
</dbReference>
<feature type="active site" evidence="5 6">
    <location>
        <position position="242"/>
    </location>
</feature>
<dbReference type="InterPro" id="IPR015590">
    <property type="entry name" value="Aldehyde_DH_dom"/>
</dbReference>
<dbReference type="PANTHER" id="PTHR43570:SF20">
    <property type="entry name" value="ALDEHYDE DEHYDROGENASE ALDX-RELATED"/>
    <property type="match status" value="1"/>
</dbReference>
<evidence type="ECO:0000256" key="4">
    <source>
        <dbReference type="PIRNR" id="PIRNR036492"/>
    </source>
</evidence>
<evidence type="ECO:0000256" key="1">
    <source>
        <dbReference type="ARBA" id="ARBA00009986"/>
    </source>
</evidence>
<dbReference type="InterPro" id="IPR016163">
    <property type="entry name" value="Ald_DH_C"/>
</dbReference>
<gene>
    <name evidence="9" type="primary">calB_1</name>
    <name evidence="9" type="ORF">DPBNPPHM_02351</name>
</gene>
<accession>A0A5S9QLK3</accession>
<dbReference type="Gene3D" id="3.40.605.10">
    <property type="entry name" value="Aldehyde Dehydrogenase, Chain A, domain 1"/>
    <property type="match status" value="1"/>
</dbReference>
<dbReference type="PROSITE" id="PS00687">
    <property type="entry name" value="ALDEHYDE_DEHYDR_GLU"/>
    <property type="match status" value="1"/>
</dbReference>
<keyword evidence="2 4" id="KW-0560">Oxidoreductase</keyword>
<dbReference type="EMBL" id="CACSII010000020">
    <property type="protein sequence ID" value="CAA0118764.1"/>
    <property type="molecule type" value="Genomic_DNA"/>
</dbReference>
<dbReference type="InterPro" id="IPR016162">
    <property type="entry name" value="Ald_DH_N"/>
</dbReference>
<evidence type="ECO:0000256" key="2">
    <source>
        <dbReference type="ARBA" id="ARBA00023002"/>
    </source>
</evidence>
<dbReference type="GO" id="GO:0004029">
    <property type="term" value="F:aldehyde dehydrogenase (NAD+) activity"/>
    <property type="evidence" value="ECO:0007669"/>
    <property type="project" value="TreeGrafter"/>
</dbReference>
<evidence type="ECO:0000313" key="10">
    <source>
        <dbReference type="Proteomes" id="UP000434580"/>
    </source>
</evidence>
<organism evidence="9 10">
    <name type="scientific">BD1-7 clade bacterium</name>
    <dbReference type="NCBI Taxonomy" id="2029982"/>
    <lineage>
        <taxon>Bacteria</taxon>
        <taxon>Pseudomonadati</taxon>
        <taxon>Pseudomonadota</taxon>
        <taxon>Gammaproteobacteria</taxon>
        <taxon>Cellvibrionales</taxon>
        <taxon>Spongiibacteraceae</taxon>
        <taxon>BD1-7 clade</taxon>
    </lineage>
</organism>
<comment type="similarity">
    <text evidence="1 4 7">Belongs to the aldehyde dehydrogenase family.</text>
</comment>
<proteinExistence type="inferred from homology"/>
<evidence type="ECO:0000259" key="8">
    <source>
        <dbReference type="Pfam" id="PF00171"/>
    </source>
</evidence>
<dbReference type="Pfam" id="PF00171">
    <property type="entry name" value="Aldedh"/>
    <property type="match status" value="1"/>
</dbReference>
<evidence type="ECO:0000256" key="7">
    <source>
        <dbReference type="RuleBase" id="RU003345"/>
    </source>
</evidence>
<dbReference type="GO" id="GO:0006081">
    <property type="term" value="P:aldehyde metabolic process"/>
    <property type="evidence" value="ECO:0007669"/>
    <property type="project" value="InterPro"/>
</dbReference>
<reference evidence="9 10" key="1">
    <citation type="submission" date="2019-11" db="EMBL/GenBank/DDBJ databases">
        <authorList>
            <person name="Holert J."/>
        </authorList>
    </citation>
    <scope>NUCLEOTIDE SEQUENCE [LARGE SCALE GENOMIC DNA]</scope>
    <source>
        <strain evidence="9">BC5_2</strain>
    </source>
</reference>
<keyword evidence="3" id="KW-0520">NAD</keyword>
<name>A0A5S9QLK3_9GAMM</name>
<evidence type="ECO:0000313" key="9">
    <source>
        <dbReference type="EMBL" id="CAA0118764.1"/>
    </source>
</evidence>